<dbReference type="GO" id="GO:0051536">
    <property type="term" value="F:iron-sulfur cluster binding"/>
    <property type="evidence" value="ECO:0007669"/>
    <property type="project" value="UniProtKB-KW"/>
</dbReference>
<dbReference type="InterPro" id="IPR012840">
    <property type="entry name" value="NrdG2"/>
</dbReference>
<sequence>MCQVIVGGYVPTSLLDWPGMVCASLFTAGCNLRCPFCHNPELVPVPVAGDGPEAFLRVVEGRRAFLDGVCISGGEPCMHRGLGELMARIRSMGLKVKLDTNGTYPEVLQDLLSRGLVDFVALDVKAPWDRYGDLTGGFDVASKVRTSIGIIRSWGGDYELRTTWVPKLLSLEDIKAIRFMLKDDAHWVVQLFRPGRCLDPSLDQEDPASPAPLEEELRGIRVRGIGA</sequence>
<dbReference type="InterPro" id="IPR013785">
    <property type="entry name" value="Aldolase_TIM"/>
</dbReference>
<dbReference type="PROSITE" id="PS51918">
    <property type="entry name" value="RADICAL_SAM"/>
    <property type="match status" value="1"/>
</dbReference>
<accession>D1B9B7</accession>
<dbReference type="eggNOG" id="COG1180">
    <property type="taxonomic scope" value="Bacteria"/>
</dbReference>
<dbReference type="EMBL" id="CP001818">
    <property type="protein sequence ID" value="ACZ18870.1"/>
    <property type="molecule type" value="Genomic_DNA"/>
</dbReference>
<dbReference type="Pfam" id="PF04055">
    <property type="entry name" value="Radical_SAM"/>
    <property type="match status" value="1"/>
</dbReference>
<keyword evidence="7" id="KW-1185">Reference proteome</keyword>
<evidence type="ECO:0000256" key="4">
    <source>
        <dbReference type="ARBA" id="ARBA00023014"/>
    </source>
</evidence>
<dbReference type="GO" id="GO:0003824">
    <property type="term" value="F:catalytic activity"/>
    <property type="evidence" value="ECO:0007669"/>
    <property type="project" value="InterPro"/>
</dbReference>
<dbReference type="SUPFAM" id="SSF102114">
    <property type="entry name" value="Radical SAM enzymes"/>
    <property type="match status" value="1"/>
</dbReference>
<dbReference type="NCBIfam" id="TIGR02495">
    <property type="entry name" value="NrdG2"/>
    <property type="match status" value="1"/>
</dbReference>
<name>D1B9B7_THEAS</name>
<dbReference type="PANTHER" id="PTHR11228:SF27">
    <property type="entry name" value="GLYCYL-RADICAL ENZYME ACTIVATING ENZYME MJ1227-RELATED"/>
    <property type="match status" value="1"/>
</dbReference>
<keyword evidence="3" id="KW-0408">Iron</keyword>
<dbReference type="CDD" id="cd01335">
    <property type="entry name" value="Radical_SAM"/>
    <property type="match status" value="1"/>
</dbReference>
<evidence type="ECO:0000259" key="5">
    <source>
        <dbReference type="PROSITE" id="PS51918"/>
    </source>
</evidence>
<reference evidence="6 7" key="1">
    <citation type="journal article" date="2009" name="Stand. Genomic Sci.">
        <title>Complete genome sequence of Thermanaerovibrio acidaminovorans type strain (Su883).</title>
        <authorList>
            <person name="Chovatia M."/>
            <person name="Sikorski J."/>
            <person name="Schroder M."/>
            <person name="Lapidus A."/>
            <person name="Nolan M."/>
            <person name="Tice H."/>
            <person name="Glavina Del Rio T."/>
            <person name="Copeland A."/>
            <person name="Cheng J.F."/>
            <person name="Lucas S."/>
            <person name="Chen F."/>
            <person name="Bruce D."/>
            <person name="Goodwin L."/>
            <person name="Pitluck S."/>
            <person name="Ivanova N."/>
            <person name="Mavromatis K."/>
            <person name="Ovchinnikova G."/>
            <person name="Pati A."/>
            <person name="Chen A."/>
            <person name="Palaniappan K."/>
            <person name="Land M."/>
            <person name="Hauser L."/>
            <person name="Chang Y.J."/>
            <person name="Jeffries C.D."/>
            <person name="Chain P."/>
            <person name="Saunders E."/>
            <person name="Detter J.C."/>
            <person name="Brettin T."/>
            <person name="Rohde M."/>
            <person name="Goker M."/>
            <person name="Spring S."/>
            <person name="Bristow J."/>
            <person name="Markowitz V."/>
            <person name="Hugenholtz P."/>
            <person name="Kyrpides N.C."/>
            <person name="Klenk H.P."/>
            <person name="Eisen J.A."/>
        </authorList>
    </citation>
    <scope>NUCLEOTIDE SEQUENCE [LARGE SCALE GENOMIC DNA]</scope>
    <source>
        <strain evidence="7">ATCC 49978 / DSM 6589 / Su883</strain>
    </source>
</reference>
<dbReference type="SFLD" id="SFLDS00029">
    <property type="entry name" value="Radical_SAM"/>
    <property type="match status" value="1"/>
</dbReference>
<keyword evidence="1" id="KW-0949">S-adenosyl-L-methionine</keyword>
<dbReference type="RefSeq" id="WP_012869386.1">
    <property type="nucleotide sequence ID" value="NC_013522.1"/>
</dbReference>
<dbReference type="AlphaFoldDB" id="D1B9B7"/>
<dbReference type="GO" id="GO:0046872">
    <property type="term" value="F:metal ion binding"/>
    <property type="evidence" value="ECO:0007669"/>
    <property type="project" value="UniProtKB-KW"/>
</dbReference>
<organism evidence="6 7">
    <name type="scientific">Thermanaerovibrio acidaminovorans (strain ATCC 49978 / DSM 6589 / Su883)</name>
    <name type="common">Selenomonas acidaminovorans</name>
    <dbReference type="NCBI Taxonomy" id="525903"/>
    <lineage>
        <taxon>Bacteria</taxon>
        <taxon>Thermotogati</taxon>
        <taxon>Synergistota</taxon>
        <taxon>Synergistia</taxon>
        <taxon>Synergistales</taxon>
        <taxon>Synergistaceae</taxon>
        <taxon>Thermanaerovibrio</taxon>
    </lineage>
</organism>
<gene>
    <name evidence="6" type="ordered locus">Taci_0634</name>
</gene>
<dbReference type="STRING" id="525903.Taci_0634"/>
<dbReference type="HOGENOM" id="CLU_078147_2_1_0"/>
<dbReference type="EnsemblBacteria" id="ACZ18870">
    <property type="protein sequence ID" value="ACZ18870"/>
    <property type="gene ID" value="Taci_0634"/>
</dbReference>
<proteinExistence type="predicted"/>
<dbReference type="InterPro" id="IPR007197">
    <property type="entry name" value="rSAM"/>
</dbReference>
<dbReference type="InterPro" id="IPR050377">
    <property type="entry name" value="Radical_SAM_PqqE_MftC-like"/>
</dbReference>
<dbReference type="Proteomes" id="UP000002030">
    <property type="component" value="Chromosome"/>
</dbReference>
<keyword evidence="2" id="KW-0479">Metal-binding</keyword>
<dbReference type="PATRIC" id="fig|525903.6.peg.640"/>
<dbReference type="KEGG" id="tai:Taci_0634"/>
<evidence type="ECO:0000256" key="3">
    <source>
        <dbReference type="ARBA" id="ARBA00023004"/>
    </source>
</evidence>
<dbReference type="Gene3D" id="3.20.20.70">
    <property type="entry name" value="Aldolase class I"/>
    <property type="match status" value="1"/>
</dbReference>
<dbReference type="InterPro" id="IPR058240">
    <property type="entry name" value="rSAM_sf"/>
</dbReference>
<dbReference type="PANTHER" id="PTHR11228">
    <property type="entry name" value="RADICAL SAM DOMAIN PROTEIN"/>
    <property type="match status" value="1"/>
</dbReference>
<evidence type="ECO:0000313" key="7">
    <source>
        <dbReference type="Proteomes" id="UP000002030"/>
    </source>
</evidence>
<evidence type="ECO:0000313" key="6">
    <source>
        <dbReference type="EMBL" id="ACZ18870.1"/>
    </source>
</evidence>
<dbReference type="SFLD" id="SFLDG01094">
    <property type="entry name" value="Uncharacterised_Radical_SAM_Su"/>
    <property type="match status" value="1"/>
</dbReference>
<keyword evidence="4" id="KW-0411">Iron-sulfur</keyword>
<evidence type="ECO:0000256" key="1">
    <source>
        <dbReference type="ARBA" id="ARBA00022691"/>
    </source>
</evidence>
<protein>
    <submittedName>
        <fullName evidence="6">Anaerobic ribonucleoside-triphosphate reductase activating protein</fullName>
    </submittedName>
</protein>
<evidence type="ECO:0000256" key="2">
    <source>
        <dbReference type="ARBA" id="ARBA00022723"/>
    </source>
</evidence>
<dbReference type="OrthoDB" id="9782387at2"/>
<feature type="domain" description="Radical SAM core" evidence="5">
    <location>
        <begin position="15"/>
        <end position="227"/>
    </location>
</feature>